<feature type="region of interest" description="Disordered" evidence="1">
    <location>
        <begin position="142"/>
        <end position="168"/>
    </location>
</feature>
<dbReference type="Proteomes" id="UP000002139">
    <property type="component" value="Chromosome"/>
</dbReference>
<reference evidence="2 3" key="1">
    <citation type="journal article" date="2007" name="Nat. Biotechnol.">
        <title>Complete genome sequence of the myxobacterium Sorangium cellulosum.</title>
        <authorList>
            <person name="Schneiker S."/>
            <person name="Perlova O."/>
            <person name="Kaiser O."/>
            <person name="Gerth K."/>
            <person name="Alici A."/>
            <person name="Altmeyer M.O."/>
            <person name="Bartels D."/>
            <person name="Bekel T."/>
            <person name="Beyer S."/>
            <person name="Bode E."/>
            <person name="Bode H.B."/>
            <person name="Bolten C.J."/>
            <person name="Choudhuri J.V."/>
            <person name="Doss S."/>
            <person name="Elnakady Y.A."/>
            <person name="Frank B."/>
            <person name="Gaigalat L."/>
            <person name="Goesmann A."/>
            <person name="Groeger C."/>
            <person name="Gross F."/>
            <person name="Jelsbak L."/>
            <person name="Jelsbak L."/>
            <person name="Kalinowski J."/>
            <person name="Kegler C."/>
            <person name="Knauber T."/>
            <person name="Konietzny S."/>
            <person name="Kopp M."/>
            <person name="Krause L."/>
            <person name="Krug D."/>
            <person name="Linke B."/>
            <person name="Mahmud T."/>
            <person name="Martinez-Arias R."/>
            <person name="McHardy A.C."/>
            <person name="Merai M."/>
            <person name="Meyer F."/>
            <person name="Mormann S."/>
            <person name="Munoz-Dorado J."/>
            <person name="Perez J."/>
            <person name="Pradella S."/>
            <person name="Rachid S."/>
            <person name="Raddatz G."/>
            <person name="Rosenau F."/>
            <person name="Rueckert C."/>
            <person name="Sasse F."/>
            <person name="Scharfe M."/>
            <person name="Schuster S.C."/>
            <person name="Suen G."/>
            <person name="Treuner-Lange A."/>
            <person name="Velicer G.J."/>
            <person name="Vorholter F.-J."/>
            <person name="Weissman K.J."/>
            <person name="Welch R.D."/>
            <person name="Wenzel S.C."/>
            <person name="Whitworth D.E."/>
            <person name="Wilhelm S."/>
            <person name="Wittmann C."/>
            <person name="Bloecker H."/>
            <person name="Puehler A."/>
            <person name="Mueller R."/>
        </authorList>
    </citation>
    <scope>NUCLEOTIDE SEQUENCE [LARGE SCALE GENOMIC DNA]</scope>
    <source>
        <strain evidence="3">So ce56</strain>
    </source>
</reference>
<evidence type="ECO:0000256" key="1">
    <source>
        <dbReference type="SAM" id="MobiDB-lite"/>
    </source>
</evidence>
<proteinExistence type="predicted"/>
<dbReference type="SUPFAM" id="SSF53335">
    <property type="entry name" value="S-adenosyl-L-methionine-dependent methyltransferases"/>
    <property type="match status" value="1"/>
</dbReference>
<feature type="compositionally biased region" description="Basic and acidic residues" evidence="1">
    <location>
        <begin position="10"/>
        <end position="30"/>
    </location>
</feature>
<evidence type="ECO:0000313" key="3">
    <source>
        <dbReference type="Proteomes" id="UP000002139"/>
    </source>
</evidence>
<feature type="region of interest" description="Disordered" evidence="1">
    <location>
        <begin position="1"/>
        <end position="36"/>
    </location>
</feature>
<accession>A9GTN8</accession>
<evidence type="ECO:0000313" key="2">
    <source>
        <dbReference type="EMBL" id="CAN96971.1"/>
    </source>
</evidence>
<dbReference type="HOGENOM" id="CLU_1420622_0_0_7"/>
<protein>
    <submittedName>
        <fullName evidence="2">Uncharacterized protein</fullName>
    </submittedName>
</protein>
<dbReference type="Gene3D" id="3.40.50.150">
    <property type="entry name" value="Vaccinia Virus protein VP39"/>
    <property type="match status" value="1"/>
</dbReference>
<sequence length="191" mass="20556">MPARGARSRWGHDRNPRQSDRNPRRVEAARGGDTPPLKAVRATVRRGEGVMKTDELGKHAVDFGRERALSYDDQVRRFWAGYGVMQQVIAEVIAAALPDKEAASLLIVGVGTGSEVKPLARYAGAGVRFRGACCSGGLRADGSTSGRVLSRGPVSGRVKKKPRTPPSTVRGEGLVGITGPTARPRCTRWWT</sequence>
<gene>
    <name evidence="2" type="ordered locus">sce6802</name>
</gene>
<keyword evidence="3" id="KW-1185">Reference proteome</keyword>
<dbReference type="KEGG" id="scl:sce6802"/>
<organism evidence="2 3">
    <name type="scientific">Sorangium cellulosum (strain So ce56)</name>
    <name type="common">Polyangium cellulosum (strain So ce56)</name>
    <dbReference type="NCBI Taxonomy" id="448385"/>
    <lineage>
        <taxon>Bacteria</taxon>
        <taxon>Pseudomonadati</taxon>
        <taxon>Myxococcota</taxon>
        <taxon>Polyangia</taxon>
        <taxon>Polyangiales</taxon>
        <taxon>Polyangiaceae</taxon>
        <taxon>Sorangium</taxon>
    </lineage>
</organism>
<dbReference type="EMBL" id="AM746676">
    <property type="protein sequence ID" value="CAN96971.1"/>
    <property type="molecule type" value="Genomic_DNA"/>
</dbReference>
<dbReference type="eggNOG" id="COG2226">
    <property type="taxonomic scope" value="Bacteria"/>
</dbReference>
<dbReference type="InterPro" id="IPR029063">
    <property type="entry name" value="SAM-dependent_MTases_sf"/>
</dbReference>
<name>A9GTN8_SORC5</name>
<dbReference type="AlphaFoldDB" id="A9GTN8"/>